<dbReference type="RefSeq" id="WP_072625134.1">
    <property type="nucleotide sequence ID" value="NZ_CP013290.1"/>
</dbReference>
<keyword evidence="6" id="KW-1185">Reference proteome</keyword>
<dbReference type="InterPro" id="IPR045851">
    <property type="entry name" value="AMP-bd_C_sf"/>
</dbReference>
<accession>A0A1L3MHY3</accession>
<evidence type="ECO:0000256" key="2">
    <source>
        <dbReference type="ARBA" id="ARBA00022598"/>
    </source>
</evidence>
<evidence type="ECO:0000259" key="3">
    <source>
        <dbReference type="Pfam" id="PF00501"/>
    </source>
</evidence>
<evidence type="ECO:0000313" key="5">
    <source>
        <dbReference type="EMBL" id="APH01981.1"/>
    </source>
</evidence>
<evidence type="ECO:0000313" key="6">
    <source>
        <dbReference type="Proteomes" id="UP000182938"/>
    </source>
</evidence>
<proteinExistence type="inferred from homology"/>
<comment type="similarity">
    <text evidence="1">Belongs to the ATP-dependent AMP-binding enzyme family.</text>
</comment>
<keyword evidence="2" id="KW-0436">Ligase</keyword>
<evidence type="ECO:0000259" key="4">
    <source>
        <dbReference type="Pfam" id="PF13193"/>
    </source>
</evidence>
<dbReference type="PANTHER" id="PTHR43201">
    <property type="entry name" value="ACYL-COA SYNTHETASE"/>
    <property type="match status" value="1"/>
</dbReference>
<dbReference type="EMBL" id="CP013290">
    <property type="protein sequence ID" value="APH01981.1"/>
    <property type="molecule type" value="Genomic_DNA"/>
</dbReference>
<dbReference type="Proteomes" id="UP000182938">
    <property type="component" value="Chromosome"/>
</dbReference>
<dbReference type="SUPFAM" id="SSF56801">
    <property type="entry name" value="Acetyl-CoA synthetase-like"/>
    <property type="match status" value="1"/>
</dbReference>
<dbReference type="Pfam" id="PF13193">
    <property type="entry name" value="AMP-binding_C"/>
    <property type="match status" value="1"/>
</dbReference>
<dbReference type="PANTHER" id="PTHR43201:SF5">
    <property type="entry name" value="MEDIUM-CHAIN ACYL-COA LIGASE ACSF2, MITOCHONDRIAL"/>
    <property type="match status" value="1"/>
</dbReference>
<feature type="domain" description="AMP-dependent synthetase/ligase" evidence="3">
    <location>
        <begin position="30"/>
        <end position="195"/>
    </location>
</feature>
<name>A0A1L3MHY3_9MICO</name>
<dbReference type="InterPro" id="IPR000873">
    <property type="entry name" value="AMP-dep_synth/lig_dom"/>
</dbReference>
<dbReference type="Pfam" id="PF00501">
    <property type="entry name" value="AMP-binding"/>
    <property type="match status" value="1"/>
</dbReference>
<organism evidence="5 6">
    <name type="scientific">Janibacter indicus</name>
    <dbReference type="NCBI Taxonomy" id="857417"/>
    <lineage>
        <taxon>Bacteria</taxon>
        <taxon>Bacillati</taxon>
        <taxon>Actinomycetota</taxon>
        <taxon>Actinomycetes</taxon>
        <taxon>Micrococcales</taxon>
        <taxon>Intrasporangiaceae</taxon>
        <taxon>Janibacter</taxon>
    </lineage>
</organism>
<dbReference type="KEGG" id="jte:ASJ30_10970"/>
<dbReference type="GO" id="GO:0006631">
    <property type="term" value="P:fatty acid metabolic process"/>
    <property type="evidence" value="ECO:0007669"/>
    <property type="project" value="TreeGrafter"/>
</dbReference>
<evidence type="ECO:0008006" key="7">
    <source>
        <dbReference type="Google" id="ProtNLM"/>
    </source>
</evidence>
<dbReference type="Gene3D" id="3.30.300.30">
    <property type="match status" value="1"/>
</dbReference>
<feature type="domain" description="AMP-binding enzyme C-terminal" evidence="4">
    <location>
        <begin position="253"/>
        <end position="311"/>
    </location>
</feature>
<protein>
    <recommendedName>
        <fullName evidence="7">Acyl-CoA synthetase (AMP-forming)/AMP-acid ligase II</fullName>
    </recommendedName>
</protein>
<dbReference type="InterPro" id="IPR025110">
    <property type="entry name" value="AMP-bd_C"/>
</dbReference>
<reference evidence="5 6" key="1">
    <citation type="submission" date="2015-11" db="EMBL/GenBank/DDBJ databases">
        <authorList>
            <person name="Zhang Y."/>
            <person name="Guo Z."/>
        </authorList>
    </citation>
    <scope>NUCLEOTIDE SEQUENCE [LARGE SCALE GENOMIC DNA]</scope>
    <source>
        <strain evidence="5 6">YFY001</strain>
    </source>
</reference>
<dbReference type="Gene3D" id="3.40.50.12780">
    <property type="entry name" value="N-terminal domain of ligase-like"/>
    <property type="match status" value="1"/>
</dbReference>
<sequence>MPSSEVNVLAAADPVAAFVEAERQGRLVALPTSGTSGRPRTVVRTTASWTDSFGAVAELTGTTGASRVWVPGPVTATMNLFATVHARWAGARLAPSLAEATHAHLTPTSLRRLLADGADLAGRSLVVAGDRVDEATAAAVSAAGGRLHHYYGAAELSFVAWGEHAGDLRAFPGVDVEARDGELWVRSPYVSAGYLEPSHELRGEGGWVTVGDRGEVVDGRVIVHGRAGGITTAGATVRVADIEGVLRPLARGDVVVVGLPHPDLGEVVAAAVTDAGDVQRLTSLAREQLAPAQRPRRWLHLPALPRTRHDKVDRDAVREALAAAR</sequence>
<dbReference type="InterPro" id="IPR042099">
    <property type="entry name" value="ANL_N_sf"/>
</dbReference>
<evidence type="ECO:0000256" key="1">
    <source>
        <dbReference type="ARBA" id="ARBA00006432"/>
    </source>
</evidence>
<dbReference type="AlphaFoldDB" id="A0A1L3MHY3"/>
<gene>
    <name evidence="5" type="ORF">ASJ30_10970</name>
</gene>
<dbReference type="GO" id="GO:0031956">
    <property type="term" value="F:medium-chain fatty acid-CoA ligase activity"/>
    <property type="evidence" value="ECO:0007669"/>
    <property type="project" value="TreeGrafter"/>
</dbReference>